<keyword evidence="5 7" id="KW-0863">Zinc-finger</keyword>
<dbReference type="Gene3D" id="3.30.390.130">
    <property type="match status" value="1"/>
</dbReference>
<keyword evidence="4 8" id="KW-0479">Metal-binding</keyword>
<evidence type="ECO:0000256" key="7">
    <source>
        <dbReference type="PROSITE-ProRule" id="PRU00175"/>
    </source>
</evidence>
<dbReference type="InterPro" id="IPR001841">
    <property type="entry name" value="Znf_RING"/>
</dbReference>
<dbReference type="GO" id="GO:0061630">
    <property type="term" value="F:ubiquitin protein ligase activity"/>
    <property type="evidence" value="ECO:0007669"/>
    <property type="project" value="UniProtKB-UniRule"/>
</dbReference>
<evidence type="ECO:0000256" key="6">
    <source>
        <dbReference type="ARBA" id="ARBA00022833"/>
    </source>
</evidence>
<gene>
    <name evidence="11" type="ORF">GEV33_002999</name>
</gene>
<reference evidence="11" key="2">
    <citation type="submission" date="2021-08" db="EMBL/GenBank/DDBJ databases">
        <authorList>
            <person name="Eriksson T."/>
        </authorList>
    </citation>
    <scope>NUCLEOTIDE SEQUENCE</scope>
    <source>
        <strain evidence="11">Stoneville</strain>
        <tissue evidence="11">Whole head</tissue>
    </source>
</reference>
<evidence type="ECO:0000313" key="11">
    <source>
        <dbReference type="EMBL" id="KAH0819791.1"/>
    </source>
</evidence>
<dbReference type="PANTHER" id="PTHR12622">
    <property type="entry name" value="DELTEX-RELATED"/>
    <property type="match status" value="1"/>
</dbReference>
<dbReference type="InterPro" id="IPR039396">
    <property type="entry name" value="Deltex_C"/>
</dbReference>
<dbReference type="SUPFAM" id="SSF57850">
    <property type="entry name" value="RING/U-box"/>
    <property type="match status" value="1"/>
</dbReference>
<dbReference type="UniPathway" id="UPA00143"/>
<keyword evidence="12" id="KW-1185">Reference proteome</keyword>
<evidence type="ECO:0000256" key="4">
    <source>
        <dbReference type="ARBA" id="ARBA00022723"/>
    </source>
</evidence>
<evidence type="ECO:0000256" key="3">
    <source>
        <dbReference type="ARBA" id="ARBA00022679"/>
    </source>
</evidence>
<feature type="region of interest" description="Disordered" evidence="9">
    <location>
        <begin position="54"/>
        <end position="80"/>
    </location>
</feature>
<dbReference type="Proteomes" id="UP000719412">
    <property type="component" value="Unassembled WGS sequence"/>
</dbReference>
<evidence type="ECO:0000256" key="1">
    <source>
        <dbReference type="ARBA" id="ARBA00000900"/>
    </source>
</evidence>
<dbReference type="PROSITE" id="PS50089">
    <property type="entry name" value="ZF_RING_2"/>
    <property type="match status" value="1"/>
</dbReference>
<feature type="region of interest" description="Disordered" evidence="9">
    <location>
        <begin position="124"/>
        <end position="179"/>
    </location>
</feature>
<dbReference type="CDD" id="cd16448">
    <property type="entry name" value="RING-H2"/>
    <property type="match status" value="1"/>
</dbReference>
<dbReference type="Gene3D" id="3.30.720.50">
    <property type="match status" value="1"/>
</dbReference>
<dbReference type="GO" id="GO:0016567">
    <property type="term" value="P:protein ubiquitination"/>
    <property type="evidence" value="ECO:0007669"/>
    <property type="project" value="UniProtKB-UniRule"/>
</dbReference>
<keyword evidence="6 8" id="KW-0862">Zinc</keyword>
<comment type="caution">
    <text evidence="11">The sequence shown here is derived from an EMBL/GenBank/DDBJ whole genome shotgun (WGS) entry which is preliminary data.</text>
</comment>
<dbReference type="Pfam" id="PF18102">
    <property type="entry name" value="DTC"/>
    <property type="match status" value="1"/>
</dbReference>
<dbReference type="GO" id="GO:0007219">
    <property type="term" value="P:Notch signaling pathway"/>
    <property type="evidence" value="ECO:0007669"/>
    <property type="project" value="InterPro"/>
</dbReference>
<keyword evidence="8" id="KW-0963">Cytoplasm</keyword>
<dbReference type="InterPro" id="IPR037197">
    <property type="entry name" value="WWE_dom_sf"/>
</dbReference>
<name>A0A8J6HTS3_TENMO</name>
<comment type="pathway">
    <text evidence="2 8">Protein modification; protein ubiquitination.</text>
</comment>
<accession>A0A8J6HTS3</accession>
<dbReference type="AlphaFoldDB" id="A0A8J6HTS3"/>
<comment type="subcellular location">
    <subcellularLocation>
        <location evidence="8">Cytoplasm</location>
    </subcellularLocation>
</comment>
<dbReference type="EMBL" id="JABDTM020013694">
    <property type="protein sequence ID" value="KAH0819791.1"/>
    <property type="molecule type" value="Genomic_DNA"/>
</dbReference>
<keyword evidence="3 8" id="KW-0808">Transferase</keyword>
<feature type="compositionally biased region" description="Polar residues" evidence="9">
    <location>
        <begin position="61"/>
        <end position="79"/>
    </location>
</feature>
<feature type="domain" description="RING-type" evidence="10">
    <location>
        <begin position="245"/>
        <end position="293"/>
    </location>
</feature>
<feature type="compositionally biased region" description="Polar residues" evidence="9">
    <location>
        <begin position="160"/>
        <end position="179"/>
    </location>
</feature>
<evidence type="ECO:0000256" key="5">
    <source>
        <dbReference type="ARBA" id="ARBA00022771"/>
    </source>
</evidence>
<evidence type="ECO:0000259" key="10">
    <source>
        <dbReference type="PROSITE" id="PS50089"/>
    </source>
</evidence>
<dbReference type="SUPFAM" id="SSF117839">
    <property type="entry name" value="WWE domain"/>
    <property type="match status" value="1"/>
</dbReference>
<dbReference type="InterPro" id="IPR039398">
    <property type="entry name" value="Deltex_fam"/>
</dbReference>
<dbReference type="InterPro" id="IPR039399">
    <property type="entry name" value="Deltex_C_sf"/>
</dbReference>
<comment type="similarity">
    <text evidence="8">Belongs to the Deltex family.</text>
</comment>
<reference evidence="11" key="1">
    <citation type="journal article" date="2020" name="J Insects Food Feed">
        <title>The yellow mealworm (Tenebrio molitor) genome: a resource for the emerging insects as food and feed industry.</title>
        <authorList>
            <person name="Eriksson T."/>
            <person name="Andere A."/>
            <person name="Kelstrup H."/>
            <person name="Emery V."/>
            <person name="Picard C."/>
        </authorList>
    </citation>
    <scope>NUCLEOTIDE SEQUENCE</scope>
    <source>
        <strain evidence="11">Stoneville</strain>
        <tissue evidence="11">Whole head</tissue>
    </source>
</reference>
<sequence length="441" mass="48893">MSKTHLGFPYLINFSNLTQRWLTNGHVRSVRRVKQAPYPLVKVKLEELTSVTGRRSDNAKSAKNATQQVHAKTIGSSAALNLMENKRSANKKRNHNKPKNGNETSTTNLARAILNNLNIFSNKSSSNNNCASNTENRNHKESLLDADSSSTKSGRRPSLDTVSTYLSQESRESQTTVSTTDLLHCSTSSDDDNIDQELLSIVGSTAADSFDLDSRRLTGVDPASAIISKFVRVSQPCEWAPRQPCPTCRQPLRPTLVVVALPCNHVLHLDCLNYSLTEQQENGSHLHILCSICGCVYGEKHGNQPPGIMEWGIIDKRLPGYQNYRTIQIVYNIQSGIQGPDHPNPGKEYYAVGFPRVAYLPDSSKGQKVLRLLNVAWHRKLIFTISRSNTTGCEDVVSWNIPHKTEMGPSNSAHGYPDSGYLTRVLRELEALGVVEEDASR</sequence>
<dbReference type="EC" id="2.3.2.27" evidence="8"/>
<comment type="catalytic activity">
    <reaction evidence="1 8">
        <text>S-ubiquitinyl-[E2 ubiquitin-conjugating enzyme]-L-cysteine + [acceptor protein]-L-lysine = [E2 ubiquitin-conjugating enzyme]-L-cysteine + N(6)-ubiquitinyl-[acceptor protein]-L-lysine.</text>
        <dbReference type="EC" id="2.3.2.27"/>
    </reaction>
</comment>
<organism evidence="11 12">
    <name type="scientific">Tenebrio molitor</name>
    <name type="common">Yellow mealworm beetle</name>
    <dbReference type="NCBI Taxonomy" id="7067"/>
    <lineage>
        <taxon>Eukaryota</taxon>
        <taxon>Metazoa</taxon>
        <taxon>Ecdysozoa</taxon>
        <taxon>Arthropoda</taxon>
        <taxon>Hexapoda</taxon>
        <taxon>Insecta</taxon>
        <taxon>Pterygota</taxon>
        <taxon>Neoptera</taxon>
        <taxon>Endopterygota</taxon>
        <taxon>Coleoptera</taxon>
        <taxon>Polyphaga</taxon>
        <taxon>Cucujiformia</taxon>
        <taxon>Tenebrionidae</taxon>
        <taxon>Tenebrio</taxon>
    </lineage>
</organism>
<evidence type="ECO:0000256" key="9">
    <source>
        <dbReference type="SAM" id="MobiDB-lite"/>
    </source>
</evidence>
<dbReference type="CDD" id="cd09633">
    <property type="entry name" value="Deltex_C"/>
    <property type="match status" value="1"/>
</dbReference>
<dbReference type="SMART" id="SM00184">
    <property type="entry name" value="RING"/>
    <property type="match status" value="1"/>
</dbReference>
<evidence type="ECO:0000256" key="8">
    <source>
        <dbReference type="RuleBase" id="RU367105"/>
    </source>
</evidence>
<evidence type="ECO:0000256" key="2">
    <source>
        <dbReference type="ARBA" id="ARBA00004906"/>
    </source>
</evidence>
<proteinExistence type="inferred from homology"/>
<evidence type="ECO:0000313" key="12">
    <source>
        <dbReference type="Proteomes" id="UP000719412"/>
    </source>
</evidence>
<protein>
    <recommendedName>
        <fullName evidence="8">E3 ubiquitin-protein ligase</fullName>
        <ecNumber evidence="8">2.3.2.27</ecNumber>
    </recommendedName>
</protein>
<dbReference type="GO" id="GO:0008270">
    <property type="term" value="F:zinc ion binding"/>
    <property type="evidence" value="ECO:0007669"/>
    <property type="project" value="UniProtKB-KW"/>
</dbReference>
<dbReference type="GO" id="GO:0005737">
    <property type="term" value="C:cytoplasm"/>
    <property type="evidence" value="ECO:0007669"/>
    <property type="project" value="UniProtKB-SubCell"/>
</dbReference>
<feature type="compositionally biased region" description="Low complexity" evidence="9">
    <location>
        <begin position="124"/>
        <end position="135"/>
    </location>
</feature>